<dbReference type="InterPro" id="IPR011050">
    <property type="entry name" value="Pectin_lyase_fold/virulence"/>
</dbReference>
<accession>A0A948RSW4</accession>
<dbReference type="Gene3D" id="2.160.20.10">
    <property type="entry name" value="Single-stranded right-handed beta-helix, Pectin lyase-like"/>
    <property type="match status" value="2"/>
</dbReference>
<protein>
    <recommendedName>
        <fullName evidence="2">Right handed beta helix domain-containing protein</fullName>
    </recommendedName>
</protein>
<dbReference type="InterPro" id="IPR039448">
    <property type="entry name" value="Beta_helix"/>
</dbReference>
<evidence type="ECO:0000313" key="4">
    <source>
        <dbReference type="Proteomes" id="UP000777784"/>
    </source>
</evidence>
<feature type="signal peptide" evidence="1">
    <location>
        <begin position="1"/>
        <end position="33"/>
    </location>
</feature>
<reference evidence="3" key="1">
    <citation type="submission" date="2021-05" db="EMBL/GenBank/DDBJ databases">
        <title>Energy efficiency and biological interactions define the core microbiome of deep oligotrophic groundwater.</title>
        <authorList>
            <person name="Mehrshad M."/>
            <person name="Lopez-Fernandez M."/>
            <person name="Bell E."/>
            <person name="Bernier-Latmani R."/>
            <person name="Bertilsson S."/>
            <person name="Dopson M."/>
        </authorList>
    </citation>
    <scope>NUCLEOTIDE SEQUENCE</scope>
    <source>
        <strain evidence="3">Modern_marine.mb.64</strain>
    </source>
</reference>
<comment type="caution">
    <text evidence="3">The sequence shown here is derived from an EMBL/GenBank/DDBJ whole genome shotgun (WGS) entry which is preliminary data.</text>
</comment>
<dbReference type="Gene3D" id="2.60.40.4070">
    <property type="match status" value="1"/>
</dbReference>
<evidence type="ECO:0000313" key="3">
    <source>
        <dbReference type="EMBL" id="MBU2689401.1"/>
    </source>
</evidence>
<feature type="domain" description="Right handed beta helix" evidence="2">
    <location>
        <begin position="630"/>
        <end position="790"/>
    </location>
</feature>
<evidence type="ECO:0000259" key="2">
    <source>
        <dbReference type="Pfam" id="PF13229"/>
    </source>
</evidence>
<evidence type="ECO:0000256" key="1">
    <source>
        <dbReference type="SAM" id="SignalP"/>
    </source>
</evidence>
<feature type="chain" id="PRO_5037994329" description="Right handed beta helix domain-containing protein" evidence="1">
    <location>
        <begin position="34"/>
        <end position="1122"/>
    </location>
</feature>
<dbReference type="Proteomes" id="UP000777784">
    <property type="component" value="Unassembled WGS sequence"/>
</dbReference>
<dbReference type="SMART" id="SM00710">
    <property type="entry name" value="PbH1"/>
    <property type="match status" value="5"/>
</dbReference>
<keyword evidence="1" id="KW-0732">Signal</keyword>
<organism evidence="3 4">
    <name type="scientific">Eiseniibacteriota bacterium</name>
    <dbReference type="NCBI Taxonomy" id="2212470"/>
    <lineage>
        <taxon>Bacteria</taxon>
        <taxon>Candidatus Eiseniibacteriota</taxon>
    </lineage>
</organism>
<proteinExistence type="predicted"/>
<dbReference type="SUPFAM" id="SSF51126">
    <property type="entry name" value="Pectin lyase-like"/>
    <property type="match status" value="2"/>
</dbReference>
<dbReference type="EMBL" id="JAHJDP010000004">
    <property type="protein sequence ID" value="MBU2689401.1"/>
    <property type="molecule type" value="Genomic_DNA"/>
</dbReference>
<dbReference type="InterPro" id="IPR012334">
    <property type="entry name" value="Pectin_lyas_fold"/>
</dbReference>
<sequence>MRTTGRPSKQKTILQTTSLILFCLMTLPPAASGATRRVPEDFATIQEALHNALSGDSVDVAAGTYFERLNLPGGVLLISREGPETTILNGMCMGPVISIQDPIAAVSLAGFTLREGMDPSGSAVSQFGGRLRIYNCIFEENIAVPGGSAGRNGVIFSNAAELLHMEGCLFRKNRSESDLSRTIVARQVDRLTLEHCLFVKDLSSGKILEDLNTGRVDSITLTRNLFTSPVRLADTWTELTMEFNSFTAPVEIGGFGEPDVTGNLFYNAGSYITHFDDPVYGICNAFWNTSHDRHESCEITDNPLVCDPADLSQGVHVVSPLGPDHNPWPNHCGEIGGIPLICDFPLLLDSEPQRISYAGGEEIMITGYALDTATAWRCLGPEGTTVPFHPFVSTDTETAAFLSPLIGAPVGHYDIEASFPPDNTLTLSNALEITAGKLEQMDPDHSRITDSLWVRIDGFPLLRGLQVWLEHRETSQYLAPLQTIVWEPDSARILLSFLRSPLGKYDLYVQNPNDDFLELRSAFSIIEFDTLRVPGDYATIQGAISAAGEGATIFVDPGSYQESVSFLGKAVRLMSTTGPEMTTITAEGLNSRVVTIQDSCGSFAEIHGFTITGGRSINGGGIRCMAPALIHNCIIESNKALLRYGEDILVRGGGLYTGEGTRIIGNIIRDNYAYGESFDPGDWCPWVDGYGGGISAYGSIIEGNLIEANEAYMGAGVSASRSILRGNLIKGNRGLQPGDPCYLTSSAGGLVLGSNSVVENNKFLGNYAAYGTELRSNGTSLIRNNLFHSPGRISMEFGRGDIVERNTFAPPPTGFNHIWTHEPEAAHWKQNIFVNILLGREDDLPTKAAVPKPAPDNEISSSPSFSENIMYRCQIEGRFAEYFPSWADSNLITDPLFCDSNDGDFRLSPSSPALPINNPFGWPDTIGAFGGGCDVVPILMWDFSGEWAHGRVELSWHMSGDIRGDGLHIDRTASSGGQTVRLTDPAVPICSTCTFTDPHPPAGEALQYTLTLVQENGYELTLGSIALPSRSLTISLSRPAPCPSAGSTTLQLRAPVGTEATLVIYDAMGRRVRILHDGPTLENPQIITWDGITQDGSPAASGIYFMKMTRPKEISRRMLMIR</sequence>
<dbReference type="Pfam" id="PF13229">
    <property type="entry name" value="Beta_helix"/>
    <property type="match status" value="1"/>
</dbReference>
<gene>
    <name evidence="3" type="ORF">KJ970_00610</name>
</gene>
<name>A0A948RSW4_UNCEI</name>
<dbReference type="InterPro" id="IPR006626">
    <property type="entry name" value="PbH1"/>
</dbReference>
<dbReference type="AlphaFoldDB" id="A0A948RSW4"/>